<dbReference type="AlphaFoldDB" id="A0A6V7TWS3"/>
<protein>
    <submittedName>
        <fullName evidence="1">Uncharacterized protein</fullName>
    </submittedName>
</protein>
<dbReference type="EMBL" id="CAJEWN010000020">
    <property type="protein sequence ID" value="CAD2137425.1"/>
    <property type="molecule type" value="Genomic_DNA"/>
</dbReference>
<proteinExistence type="predicted"/>
<accession>A0A6V7TWS3</accession>
<name>A0A6V7TWS3_MELEN</name>
<comment type="caution">
    <text evidence="1">The sequence shown here is derived from an EMBL/GenBank/DDBJ whole genome shotgun (WGS) entry which is preliminary data.</text>
</comment>
<dbReference type="Proteomes" id="UP000580250">
    <property type="component" value="Unassembled WGS sequence"/>
</dbReference>
<sequence length="193" mass="22465">MEWTYTTPTPTTTTTQNVNSFQPNWDFVSQYVNICSSHYRSPRQCALRYQNQVLHCDESTSSSSFDRASSSRKRQPTTTTSLLNSVIVDNNFCNTDTTNLVRRRAGLITEITKQNRLKYLPEKQQQQTHHHHYSSQQILCLTGRLPQHQEQRLLELGARYTNVVRPMDVLDVKFIKKQQQNLTENNNTNNNNT</sequence>
<dbReference type="OrthoDB" id="372624at2759"/>
<evidence type="ECO:0000313" key="1">
    <source>
        <dbReference type="EMBL" id="CAD2137425.1"/>
    </source>
</evidence>
<reference evidence="1 2" key="1">
    <citation type="submission" date="2020-08" db="EMBL/GenBank/DDBJ databases">
        <authorList>
            <person name="Koutsovoulos G."/>
            <person name="Danchin GJ E."/>
        </authorList>
    </citation>
    <scope>NUCLEOTIDE SEQUENCE [LARGE SCALE GENOMIC DNA]</scope>
</reference>
<gene>
    <name evidence="1" type="ORF">MENT_LOCUS5423</name>
</gene>
<evidence type="ECO:0000313" key="2">
    <source>
        <dbReference type="Proteomes" id="UP000580250"/>
    </source>
</evidence>
<organism evidence="1 2">
    <name type="scientific">Meloidogyne enterolobii</name>
    <name type="common">Root-knot nematode worm</name>
    <name type="synonym">Meloidogyne mayaguensis</name>
    <dbReference type="NCBI Taxonomy" id="390850"/>
    <lineage>
        <taxon>Eukaryota</taxon>
        <taxon>Metazoa</taxon>
        <taxon>Ecdysozoa</taxon>
        <taxon>Nematoda</taxon>
        <taxon>Chromadorea</taxon>
        <taxon>Rhabditida</taxon>
        <taxon>Tylenchina</taxon>
        <taxon>Tylenchomorpha</taxon>
        <taxon>Tylenchoidea</taxon>
        <taxon>Meloidogynidae</taxon>
        <taxon>Meloidogyninae</taxon>
        <taxon>Meloidogyne</taxon>
    </lineage>
</organism>